<reference evidence="3" key="1">
    <citation type="journal article" date="2019" name="Int. J. Syst. Evol. Microbiol.">
        <title>The Global Catalogue of Microorganisms (GCM) 10K type strain sequencing project: providing services to taxonomists for standard genome sequencing and annotation.</title>
        <authorList>
            <consortium name="The Broad Institute Genomics Platform"/>
            <consortium name="The Broad Institute Genome Sequencing Center for Infectious Disease"/>
            <person name="Wu L."/>
            <person name="Ma J."/>
        </authorList>
    </citation>
    <scope>NUCLEOTIDE SEQUENCE [LARGE SCALE GENOMIC DNA]</scope>
    <source>
        <strain evidence="3">CCUG 59778</strain>
    </source>
</reference>
<keyword evidence="2" id="KW-0378">Hydrolase</keyword>
<gene>
    <name evidence="2" type="ORF">ACFPM7_20360</name>
</gene>
<dbReference type="PANTHER" id="PTHR43798:SF33">
    <property type="entry name" value="HYDROLASE, PUTATIVE (AFU_ORTHOLOGUE AFUA_2G14860)-RELATED"/>
    <property type="match status" value="1"/>
</dbReference>
<evidence type="ECO:0000313" key="2">
    <source>
        <dbReference type="EMBL" id="MFC5289411.1"/>
    </source>
</evidence>
<evidence type="ECO:0000259" key="1">
    <source>
        <dbReference type="Pfam" id="PF00561"/>
    </source>
</evidence>
<name>A0ABW0ET73_9PSEU</name>
<dbReference type="GO" id="GO:0016787">
    <property type="term" value="F:hydrolase activity"/>
    <property type="evidence" value="ECO:0007669"/>
    <property type="project" value="UniProtKB-KW"/>
</dbReference>
<dbReference type="RefSeq" id="WP_378249445.1">
    <property type="nucleotide sequence ID" value="NZ_JBHSKF010000011.1"/>
</dbReference>
<protein>
    <submittedName>
        <fullName evidence="2">Alpha/beta fold hydrolase</fullName>
    </submittedName>
</protein>
<dbReference type="EMBL" id="JBHSKF010000011">
    <property type="protein sequence ID" value="MFC5289411.1"/>
    <property type="molecule type" value="Genomic_DNA"/>
</dbReference>
<dbReference type="InterPro" id="IPR029058">
    <property type="entry name" value="AB_hydrolase_fold"/>
</dbReference>
<dbReference type="Gene3D" id="3.40.50.1820">
    <property type="entry name" value="alpha/beta hydrolase"/>
    <property type="match status" value="1"/>
</dbReference>
<feature type="domain" description="AB hydrolase-1" evidence="1">
    <location>
        <begin position="25"/>
        <end position="175"/>
    </location>
</feature>
<dbReference type="InterPro" id="IPR050266">
    <property type="entry name" value="AB_hydrolase_sf"/>
</dbReference>
<dbReference type="SUPFAM" id="SSF53474">
    <property type="entry name" value="alpha/beta-Hydrolases"/>
    <property type="match status" value="1"/>
</dbReference>
<accession>A0ABW0ET73</accession>
<sequence length="265" mass="28133">MLEVNGVRTHYQLLPARDPGAGEPPVVVFVHGLGYDSLASFWLTLCPPVAAAGMTALAYDLRAHGRTGRPPTGYRLSDFVDDLHALLDGVGVAGQVHLVGNSFGGTLAFSFAARHPHRVASITSIEAEPATASWAEKMARTLGGVVDGIAREEYLAWVSATFGAHHARLARAAHALILATSIVEEVPSGPLLTRAELARVSCPVLSILGDQGFQSDDPLAVARLLARCRTEVIEGQGHSVLVERHRTVRSMVLDFLGAQARRAAA</sequence>
<dbReference type="PRINTS" id="PR00111">
    <property type="entry name" value="ABHYDROLASE"/>
</dbReference>
<dbReference type="Pfam" id="PF00561">
    <property type="entry name" value="Abhydrolase_1"/>
    <property type="match status" value="1"/>
</dbReference>
<dbReference type="PANTHER" id="PTHR43798">
    <property type="entry name" value="MONOACYLGLYCEROL LIPASE"/>
    <property type="match status" value="1"/>
</dbReference>
<proteinExistence type="predicted"/>
<evidence type="ECO:0000313" key="3">
    <source>
        <dbReference type="Proteomes" id="UP001596157"/>
    </source>
</evidence>
<comment type="caution">
    <text evidence="2">The sequence shown here is derived from an EMBL/GenBank/DDBJ whole genome shotgun (WGS) entry which is preliminary data.</text>
</comment>
<dbReference type="Proteomes" id="UP001596157">
    <property type="component" value="Unassembled WGS sequence"/>
</dbReference>
<organism evidence="2 3">
    <name type="scientific">Actinokineospora guangxiensis</name>
    <dbReference type="NCBI Taxonomy" id="1490288"/>
    <lineage>
        <taxon>Bacteria</taxon>
        <taxon>Bacillati</taxon>
        <taxon>Actinomycetota</taxon>
        <taxon>Actinomycetes</taxon>
        <taxon>Pseudonocardiales</taxon>
        <taxon>Pseudonocardiaceae</taxon>
        <taxon>Actinokineospora</taxon>
    </lineage>
</organism>
<dbReference type="InterPro" id="IPR000073">
    <property type="entry name" value="AB_hydrolase_1"/>
</dbReference>
<keyword evidence="3" id="KW-1185">Reference proteome</keyword>